<keyword evidence="4" id="KW-1185">Reference proteome</keyword>
<reference evidence="3 4" key="1">
    <citation type="submission" date="2024-05" db="EMBL/GenBank/DDBJ databases">
        <authorList>
            <person name="Wallberg A."/>
        </authorList>
    </citation>
    <scope>NUCLEOTIDE SEQUENCE [LARGE SCALE GENOMIC DNA]</scope>
</reference>
<feature type="non-terminal residue" evidence="3">
    <location>
        <position position="1"/>
    </location>
</feature>
<sequence length="283" mass="33430">GIRIMSRSFLRSPRKSCNKLKEEHPEAFGKVKVRTLRDYAVKRLNFRSRSARKKPLLTATHIQKRLDFARQYKNWSKEQWRKIMWSDESNFEINYETRKKVRRPPYSKASGSIVGDPYQLKYLQKTVKHPAKLMVWAAFTGEAGRGSIYFLKHNKTLKAAEYLEMILKEKLQDTMDIHGATHFVQDGASVHTAKIVTNWLNANNIQYFNWPPQSPDLNPIENMWYHMKRSLENYDTRNLTKLEAAIKELWCRDMSLSVFMDYANTMPDRIKEVLQRKGGHTHY</sequence>
<dbReference type="EMBL" id="CAXKWB010016194">
    <property type="protein sequence ID" value="CAL4115705.1"/>
    <property type="molecule type" value="Genomic_DNA"/>
</dbReference>
<dbReference type="GO" id="GO:0003677">
    <property type="term" value="F:DNA binding"/>
    <property type="evidence" value="ECO:0007669"/>
    <property type="project" value="InterPro"/>
</dbReference>
<comment type="caution">
    <text evidence="3">The sequence shown here is derived from an EMBL/GenBank/DDBJ whole genome shotgun (WGS) entry which is preliminary data.</text>
</comment>
<dbReference type="GO" id="GO:0006313">
    <property type="term" value="P:DNA transposition"/>
    <property type="evidence" value="ECO:0007669"/>
    <property type="project" value="InterPro"/>
</dbReference>
<evidence type="ECO:0008006" key="5">
    <source>
        <dbReference type="Google" id="ProtNLM"/>
    </source>
</evidence>
<evidence type="ECO:0000259" key="1">
    <source>
        <dbReference type="Pfam" id="PF01498"/>
    </source>
</evidence>
<gene>
    <name evidence="3" type="ORF">MNOR_LOCUS20721</name>
</gene>
<evidence type="ECO:0000313" key="4">
    <source>
        <dbReference type="Proteomes" id="UP001497623"/>
    </source>
</evidence>
<dbReference type="PANTHER" id="PTHR23022:SF119">
    <property type="entry name" value="TC1-LIKE TRANSPOSASE DDE DOMAIN-CONTAINING PROTEIN"/>
    <property type="match status" value="1"/>
</dbReference>
<dbReference type="PANTHER" id="PTHR23022">
    <property type="entry name" value="TRANSPOSABLE ELEMENT-RELATED"/>
    <property type="match status" value="1"/>
</dbReference>
<feature type="domain" description="Tc1-like transposase DDE" evidence="2">
    <location>
        <begin position="117"/>
        <end position="234"/>
    </location>
</feature>
<dbReference type="Pfam" id="PF13358">
    <property type="entry name" value="DDE_3"/>
    <property type="match status" value="1"/>
</dbReference>
<dbReference type="GO" id="GO:0015074">
    <property type="term" value="P:DNA integration"/>
    <property type="evidence" value="ECO:0007669"/>
    <property type="project" value="InterPro"/>
</dbReference>
<accession>A0AAV2R4D1</accession>
<dbReference type="Proteomes" id="UP001497623">
    <property type="component" value="Unassembled WGS sequence"/>
</dbReference>
<dbReference type="InterPro" id="IPR036397">
    <property type="entry name" value="RNaseH_sf"/>
</dbReference>
<feature type="domain" description="Transposase Tc1-like" evidence="1">
    <location>
        <begin position="11"/>
        <end position="74"/>
    </location>
</feature>
<dbReference type="Pfam" id="PF01498">
    <property type="entry name" value="HTH_Tnp_Tc3_2"/>
    <property type="match status" value="1"/>
</dbReference>
<evidence type="ECO:0000313" key="3">
    <source>
        <dbReference type="EMBL" id="CAL4115705.1"/>
    </source>
</evidence>
<organism evidence="3 4">
    <name type="scientific">Meganyctiphanes norvegica</name>
    <name type="common">Northern krill</name>
    <name type="synonym">Thysanopoda norvegica</name>
    <dbReference type="NCBI Taxonomy" id="48144"/>
    <lineage>
        <taxon>Eukaryota</taxon>
        <taxon>Metazoa</taxon>
        <taxon>Ecdysozoa</taxon>
        <taxon>Arthropoda</taxon>
        <taxon>Crustacea</taxon>
        <taxon>Multicrustacea</taxon>
        <taxon>Malacostraca</taxon>
        <taxon>Eumalacostraca</taxon>
        <taxon>Eucarida</taxon>
        <taxon>Euphausiacea</taxon>
        <taxon>Euphausiidae</taxon>
        <taxon>Meganyctiphanes</taxon>
    </lineage>
</organism>
<protein>
    <recommendedName>
        <fullName evidence="5">Transposase</fullName>
    </recommendedName>
</protein>
<dbReference type="InterPro" id="IPR038717">
    <property type="entry name" value="Tc1-like_DDE_dom"/>
</dbReference>
<dbReference type="InterPro" id="IPR052338">
    <property type="entry name" value="Transposase_5"/>
</dbReference>
<proteinExistence type="predicted"/>
<evidence type="ECO:0000259" key="2">
    <source>
        <dbReference type="Pfam" id="PF13358"/>
    </source>
</evidence>
<name>A0AAV2R4D1_MEGNR</name>
<dbReference type="InterPro" id="IPR002492">
    <property type="entry name" value="Transposase_Tc1-like"/>
</dbReference>
<dbReference type="Gene3D" id="3.30.420.10">
    <property type="entry name" value="Ribonuclease H-like superfamily/Ribonuclease H"/>
    <property type="match status" value="1"/>
</dbReference>
<dbReference type="AlphaFoldDB" id="A0AAV2R4D1"/>